<accession>A0AAQ1PE81</accession>
<reference evidence="1 2" key="1">
    <citation type="submission" date="2018-02" db="EMBL/GenBank/DDBJ databases">
        <authorList>
            <person name="Dubost A."/>
        </authorList>
    </citation>
    <scope>NUCLEOTIDE SEQUENCE [LARGE SCALE GENOMIC DNA]</scope>
    <source>
        <strain evidence="2">JV551A3</strain>
    </source>
</reference>
<evidence type="ECO:0000313" key="1">
    <source>
        <dbReference type="EMBL" id="SPO62785.1"/>
    </source>
</evidence>
<dbReference type="AlphaFoldDB" id="A0AAQ1PE81"/>
<proteinExistence type="predicted"/>
<dbReference type="Proteomes" id="UP000294335">
    <property type="component" value="Unassembled WGS sequence"/>
</dbReference>
<evidence type="ECO:0000313" key="2">
    <source>
        <dbReference type="Proteomes" id="UP000294335"/>
    </source>
</evidence>
<dbReference type="EMBL" id="OPYN01000184">
    <property type="protein sequence ID" value="SPO62785.1"/>
    <property type="molecule type" value="Genomic_DNA"/>
</dbReference>
<organism evidence="1 2">
    <name type="scientific">Pseudomonas inefficax</name>
    <dbReference type="NCBI Taxonomy" id="2078786"/>
    <lineage>
        <taxon>Bacteria</taxon>
        <taxon>Pseudomonadati</taxon>
        <taxon>Pseudomonadota</taxon>
        <taxon>Gammaproteobacteria</taxon>
        <taxon>Pseudomonadales</taxon>
        <taxon>Pseudomonadaceae</taxon>
        <taxon>Pseudomonas</taxon>
    </lineage>
</organism>
<gene>
    <name evidence="1" type="ORF">JV551A3_V1_1840079</name>
</gene>
<name>A0AAQ1PE81_9PSED</name>
<keyword evidence="2" id="KW-1185">Reference proteome</keyword>
<comment type="caution">
    <text evidence="1">The sequence shown here is derived from an EMBL/GenBank/DDBJ whole genome shotgun (WGS) entry which is preliminary data.</text>
</comment>
<protein>
    <submittedName>
        <fullName evidence="1">Uncharacterized protein</fullName>
    </submittedName>
</protein>
<sequence length="79" mass="8927">MTNTRVCCICNIPLKTKRRDARTCSSSCRGRLFRSNRAESVLVRFRVPLAAYTNLAVVALRADKSINQYLSELVVKQHG</sequence>